<dbReference type="AlphaFoldDB" id="A0A1I1PK46"/>
<protein>
    <submittedName>
        <fullName evidence="1">Uncharacterized protein</fullName>
    </submittedName>
</protein>
<dbReference type="Proteomes" id="UP000182192">
    <property type="component" value="Unassembled WGS sequence"/>
</dbReference>
<dbReference type="RefSeq" id="WP_074962907.1">
    <property type="nucleotide sequence ID" value="NZ_FOKQ01000035.1"/>
</dbReference>
<sequence>MNYCIFDNFIKNLPSINLDDLRYFLEKNNIIFIDYENDNDIIIDDNDINKLVQNKIKDTLPFDLRSYVKKRFKNYSDVQINGVIALFCYWYDKKSSTPEDIELETTPEELIDDIIKYIHSINKKNSTTPEDIELEKTPEDLNAAIIAFVDCVIKAYLRYLQEEKEKVDVDIEL</sequence>
<organism evidence="1 2">
    <name type="scientific">Ruminococcus albus</name>
    <dbReference type="NCBI Taxonomy" id="1264"/>
    <lineage>
        <taxon>Bacteria</taxon>
        <taxon>Bacillati</taxon>
        <taxon>Bacillota</taxon>
        <taxon>Clostridia</taxon>
        <taxon>Eubacteriales</taxon>
        <taxon>Oscillospiraceae</taxon>
        <taxon>Ruminococcus</taxon>
    </lineage>
</organism>
<reference evidence="1 2" key="1">
    <citation type="submission" date="2016-10" db="EMBL/GenBank/DDBJ databases">
        <authorList>
            <person name="de Groot N.N."/>
        </authorList>
    </citation>
    <scope>NUCLEOTIDE SEQUENCE [LARGE SCALE GENOMIC DNA]</scope>
    <source>
        <strain evidence="1 2">AR67</strain>
    </source>
</reference>
<gene>
    <name evidence="1" type="ORF">SAMN02910406_03101</name>
</gene>
<evidence type="ECO:0000313" key="2">
    <source>
        <dbReference type="Proteomes" id="UP000182192"/>
    </source>
</evidence>
<accession>A0A1I1PK46</accession>
<name>A0A1I1PK46_RUMAL</name>
<proteinExistence type="predicted"/>
<dbReference type="OrthoDB" id="9959955at2"/>
<evidence type="ECO:0000313" key="1">
    <source>
        <dbReference type="EMBL" id="SFD10239.1"/>
    </source>
</evidence>
<dbReference type="EMBL" id="FOKQ01000035">
    <property type="protein sequence ID" value="SFD10239.1"/>
    <property type="molecule type" value="Genomic_DNA"/>
</dbReference>